<name>A0ACB9GAG6_CICIN</name>
<keyword evidence="2" id="KW-1185">Reference proteome</keyword>
<evidence type="ECO:0000313" key="1">
    <source>
        <dbReference type="EMBL" id="KAI3780494.1"/>
    </source>
</evidence>
<dbReference type="Proteomes" id="UP001055811">
    <property type="component" value="Linkage Group LG02"/>
</dbReference>
<reference evidence="2" key="1">
    <citation type="journal article" date="2022" name="Mol. Ecol. Resour.">
        <title>The genomes of chicory, endive, great burdock and yacon provide insights into Asteraceae palaeo-polyploidization history and plant inulin production.</title>
        <authorList>
            <person name="Fan W."/>
            <person name="Wang S."/>
            <person name="Wang H."/>
            <person name="Wang A."/>
            <person name="Jiang F."/>
            <person name="Liu H."/>
            <person name="Zhao H."/>
            <person name="Xu D."/>
            <person name="Zhang Y."/>
        </authorList>
    </citation>
    <scope>NUCLEOTIDE SEQUENCE [LARGE SCALE GENOMIC DNA]</scope>
    <source>
        <strain evidence="2">cv. Punajuju</strain>
    </source>
</reference>
<proteinExistence type="predicted"/>
<gene>
    <name evidence="1" type="ORF">L2E82_10475</name>
</gene>
<accession>A0ACB9GAG6</accession>
<comment type="caution">
    <text evidence="1">The sequence shown here is derived from an EMBL/GenBank/DDBJ whole genome shotgun (WGS) entry which is preliminary data.</text>
</comment>
<sequence>MKISWFSCFSHTHAEKGFCILCVQKESSHNGNLLKTLKMKPLSRSHHPFPPSSVAGTPPPAANNSPPHHLSEPSSPPPSLFRYLLMLLLEKEEAGGTPFFPSEPDLQFLA</sequence>
<protein>
    <submittedName>
        <fullName evidence="1">Uncharacterized protein</fullName>
    </submittedName>
</protein>
<reference evidence="1 2" key="2">
    <citation type="journal article" date="2022" name="Mol. Ecol. Resour.">
        <title>The genomes of chicory, endive, great burdock and yacon provide insights into Asteraceae paleo-polyploidization history and plant inulin production.</title>
        <authorList>
            <person name="Fan W."/>
            <person name="Wang S."/>
            <person name="Wang H."/>
            <person name="Wang A."/>
            <person name="Jiang F."/>
            <person name="Liu H."/>
            <person name="Zhao H."/>
            <person name="Xu D."/>
            <person name="Zhang Y."/>
        </authorList>
    </citation>
    <scope>NUCLEOTIDE SEQUENCE [LARGE SCALE GENOMIC DNA]</scope>
    <source>
        <strain evidence="2">cv. Punajuju</strain>
        <tissue evidence="1">Leaves</tissue>
    </source>
</reference>
<dbReference type="EMBL" id="CM042010">
    <property type="protein sequence ID" value="KAI3780494.1"/>
    <property type="molecule type" value="Genomic_DNA"/>
</dbReference>
<evidence type="ECO:0000313" key="2">
    <source>
        <dbReference type="Proteomes" id="UP001055811"/>
    </source>
</evidence>
<organism evidence="1 2">
    <name type="scientific">Cichorium intybus</name>
    <name type="common">Chicory</name>
    <dbReference type="NCBI Taxonomy" id="13427"/>
    <lineage>
        <taxon>Eukaryota</taxon>
        <taxon>Viridiplantae</taxon>
        <taxon>Streptophyta</taxon>
        <taxon>Embryophyta</taxon>
        <taxon>Tracheophyta</taxon>
        <taxon>Spermatophyta</taxon>
        <taxon>Magnoliopsida</taxon>
        <taxon>eudicotyledons</taxon>
        <taxon>Gunneridae</taxon>
        <taxon>Pentapetalae</taxon>
        <taxon>asterids</taxon>
        <taxon>campanulids</taxon>
        <taxon>Asterales</taxon>
        <taxon>Asteraceae</taxon>
        <taxon>Cichorioideae</taxon>
        <taxon>Cichorieae</taxon>
        <taxon>Cichoriinae</taxon>
        <taxon>Cichorium</taxon>
    </lineage>
</organism>